<dbReference type="InterPro" id="IPR031704">
    <property type="entry name" value="Glyco_hydro_36_N"/>
</dbReference>
<dbReference type="EC" id="3.2.1.22" evidence="2"/>
<organism evidence="4 5">
    <name type="scientific">Actinomyces ruminicola</name>
    <dbReference type="NCBI Taxonomy" id="332524"/>
    <lineage>
        <taxon>Bacteria</taxon>
        <taxon>Bacillati</taxon>
        <taxon>Actinomycetota</taxon>
        <taxon>Actinomycetes</taxon>
        <taxon>Actinomycetales</taxon>
        <taxon>Actinomycetaceae</taxon>
        <taxon>Actinomyces</taxon>
    </lineage>
</organism>
<dbReference type="InterPro" id="IPR038417">
    <property type="entry name" value="Alpga-gal_N_sf"/>
</dbReference>
<dbReference type="InterPro" id="IPR017853">
    <property type="entry name" value="GH"/>
</dbReference>
<dbReference type="OrthoDB" id="9758822at2"/>
<dbReference type="Gene3D" id="3.20.20.70">
    <property type="entry name" value="Aldolase class I"/>
    <property type="match status" value="1"/>
</dbReference>
<dbReference type="Proteomes" id="UP000199671">
    <property type="component" value="Unassembled WGS sequence"/>
</dbReference>
<dbReference type="InterPro" id="IPR002252">
    <property type="entry name" value="Glyco_hydro_36"/>
</dbReference>
<gene>
    <name evidence="4" type="ORF">SAMN04487766_11067</name>
</gene>
<dbReference type="GO" id="GO:0016052">
    <property type="term" value="P:carbohydrate catabolic process"/>
    <property type="evidence" value="ECO:0007669"/>
    <property type="project" value="InterPro"/>
</dbReference>
<dbReference type="CDD" id="cd14791">
    <property type="entry name" value="GH36"/>
    <property type="match status" value="1"/>
</dbReference>
<comment type="catalytic activity">
    <reaction evidence="1">
        <text>Hydrolysis of terminal, non-reducing alpha-D-galactose residues in alpha-D-galactosides, including galactose oligosaccharides, galactomannans and galactolipids.</text>
        <dbReference type="EC" id="3.2.1.22"/>
    </reaction>
</comment>
<protein>
    <recommendedName>
        <fullName evidence="2">alpha-galactosidase</fullName>
        <ecNumber evidence="2">3.2.1.22</ecNumber>
    </recommendedName>
</protein>
<dbReference type="Pfam" id="PF16875">
    <property type="entry name" value="Glyco_hydro_36N"/>
    <property type="match status" value="1"/>
</dbReference>
<evidence type="ECO:0000256" key="2">
    <source>
        <dbReference type="ARBA" id="ARBA00012755"/>
    </source>
</evidence>
<dbReference type="Pfam" id="PF02065">
    <property type="entry name" value="Melibiase"/>
    <property type="match status" value="1"/>
</dbReference>
<sequence length="710" mass="75894">MTGSYTWHTDALDVTLSWDKGSPIRLTSLACHGTLLLDLPGTVLPGHASVPLVEVNLLGEGHRANQTRGLGRTECGARLRHESVQESRAEGTHSLRVVQRDRERGLRVETILRSVCSAPAVQSRTTVTNEGGATVVVEALTAACVPVMAADDPILVHGTSAWTAENRWQERRLFADGLLAVDDTAVLPKPQATTVHAVGTSTWTTDGSLPSALLRESGSGRCLMWQVEAGGLPWRWEIEHASACPDVLAVRGSGPTTADHAWDAVLAPGESVDSAPVSWAWSGVGLDDAVATMTRHRRALRAASGIPHESGAPAVIFNDYMNTLDGNPTTEALEPLIDAAAQVGAEVFCIDAGWYDDFGDWWSGVGEWRPATVRFGGKNGFQELLDRIRGRGMVPGIWLEPESIGVRSPRANSFPEDAFLSRHGVPVVENGRHVLDFRCGAVRDHLDSVVDRLVGMGVGMLKLDQNVVPGIGSDRRGVLPGTGLAGSVYAYREWLMGVRRRHPGLLVENCGSGALRQDAGQCLLVDLQSTSDQPSALLYPTIAACAPLLLPPEMCGNWAYPQPGMEEGELLTTLVTGLAGRLYLSGHIDRMSGPERDRVARAVRVFMQSREWLLRAVPFWPLGLPRWTDPVVALGLTDGVSTRISLWSRAAEPREVQLPLPPGTDTDAVSLLEPAHGPVLGLGVSGDGLTASLPSGPVAGLIHLGIPLGS</sequence>
<dbReference type="SUPFAM" id="SSF51445">
    <property type="entry name" value="(Trans)glycosidases"/>
    <property type="match status" value="1"/>
</dbReference>
<proteinExistence type="predicted"/>
<name>A0A1G9XSC7_9ACTO</name>
<feature type="domain" description="Glycosyl hydrolase family 36 N-terminal" evidence="3">
    <location>
        <begin position="90"/>
        <end position="202"/>
    </location>
</feature>
<dbReference type="Gene3D" id="2.70.98.60">
    <property type="entry name" value="alpha-galactosidase from lactobacil brevis"/>
    <property type="match status" value="1"/>
</dbReference>
<dbReference type="InterPro" id="IPR013785">
    <property type="entry name" value="Aldolase_TIM"/>
</dbReference>
<evidence type="ECO:0000313" key="4">
    <source>
        <dbReference type="EMBL" id="SDM99717.1"/>
    </source>
</evidence>
<accession>A0A1G9XSC7</accession>
<evidence type="ECO:0000259" key="3">
    <source>
        <dbReference type="Pfam" id="PF16875"/>
    </source>
</evidence>
<evidence type="ECO:0000313" key="5">
    <source>
        <dbReference type="Proteomes" id="UP000199671"/>
    </source>
</evidence>
<reference evidence="4 5" key="1">
    <citation type="submission" date="2016-10" db="EMBL/GenBank/DDBJ databases">
        <authorList>
            <person name="de Groot N.N."/>
        </authorList>
    </citation>
    <scope>NUCLEOTIDE SEQUENCE [LARGE SCALE GENOMIC DNA]</scope>
    <source>
        <strain evidence="4 5">KPR-7B</strain>
    </source>
</reference>
<dbReference type="AlphaFoldDB" id="A0A1G9XSC7"/>
<dbReference type="GO" id="GO:0004557">
    <property type="term" value="F:alpha-galactosidase activity"/>
    <property type="evidence" value="ECO:0007669"/>
    <property type="project" value="UniProtKB-EC"/>
</dbReference>
<dbReference type="PRINTS" id="PR00743">
    <property type="entry name" value="GLHYDRLASE36"/>
</dbReference>
<dbReference type="RefSeq" id="WP_092611303.1">
    <property type="nucleotide sequence ID" value="NZ_FNHU01000010.1"/>
</dbReference>
<dbReference type="EMBL" id="FNHU01000010">
    <property type="protein sequence ID" value="SDM99717.1"/>
    <property type="molecule type" value="Genomic_DNA"/>
</dbReference>
<evidence type="ECO:0000256" key="1">
    <source>
        <dbReference type="ARBA" id="ARBA00001255"/>
    </source>
</evidence>